<keyword evidence="4" id="KW-0378">Hydrolase</keyword>
<dbReference type="PANTHER" id="PTHR46623:SF6">
    <property type="entry name" value="ALPHA_BETA-HYDROLASES SUPERFAMILY PROTEIN"/>
    <property type="match status" value="1"/>
</dbReference>
<dbReference type="GO" id="GO:0008806">
    <property type="term" value="F:carboxymethylenebutenolidase activity"/>
    <property type="evidence" value="ECO:0007669"/>
    <property type="project" value="UniProtKB-EC"/>
</dbReference>
<gene>
    <name evidence="4" type="ORF">HLUCCA11_03595</name>
</gene>
<dbReference type="InterPro" id="IPR002925">
    <property type="entry name" value="Dienelactn_hydro"/>
</dbReference>
<reference evidence="4 5" key="1">
    <citation type="submission" date="2015-09" db="EMBL/GenBank/DDBJ databases">
        <title>Identification and resolution of microdiversity through metagenomic sequencing of parallel consortia.</title>
        <authorList>
            <person name="Nelson W.C."/>
            <person name="Romine M.F."/>
            <person name="Lindemann S.R."/>
        </authorList>
    </citation>
    <scope>NUCLEOTIDE SEQUENCE [LARGE SCALE GENOMIC DNA]</scope>
    <source>
        <strain evidence="4">Ana</strain>
    </source>
</reference>
<protein>
    <submittedName>
        <fullName evidence="4">Carboxymethylenebutenolidase</fullName>
        <ecNumber evidence="4">3.1.1.45</ecNumber>
    </submittedName>
</protein>
<feature type="signal peptide" evidence="2">
    <location>
        <begin position="1"/>
        <end position="37"/>
    </location>
</feature>
<feature type="region of interest" description="Disordered" evidence="1">
    <location>
        <begin position="43"/>
        <end position="78"/>
    </location>
</feature>
<accession>A0A0P8BSK3</accession>
<dbReference type="Pfam" id="PF01738">
    <property type="entry name" value="DLH"/>
    <property type="match status" value="1"/>
</dbReference>
<dbReference type="AlphaFoldDB" id="A0A0P8BSK3"/>
<dbReference type="Proteomes" id="UP000050465">
    <property type="component" value="Unassembled WGS sequence"/>
</dbReference>
<dbReference type="SUPFAM" id="SSF53474">
    <property type="entry name" value="alpha/beta-Hydrolases"/>
    <property type="match status" value="1"/>
</dbReference>
<proteinExistence type="predicted"/>
<evidence type="ECO:0000313" key="5">
    <source>
        <dbReference type="Proteomes" id="UP000050465"/>
    </source>
</evidence>
<feature type="domain" description="Dienelactone hydrolase" evidence="3">
    <location>
        <begin position="117"/>
        <end position="325"/>
    </location>
</feature>
<dbReference type="PATRIC" id="fig|1666911.3.peg.3571"/>
<dbReference type="EC" id="3.1.1.45" evidence="4"/>
<keyword evidence="2" id="KW-0732">Signal</keyword>
<evidence type="ECO:0000256" key="2">
    <source>
        <dbReference type="SAM" id="SignalP"/>
    </source>
</evidence>
<name>A0A0P8BSK3_9CYAN</name>
<feature type="chain" id="PRO_5006148558" evidence="2">
    <location>
        <begin position="38"/>
        <end position="329"/>
    </location>
</feature>
<dbReference type="InterPro" id="IPR051049">
    <property type="entry name" value="Dienelactone_hydrolase-like"/>
</dbReference>
<dbReference type="Gene3D" id="3.40.50.1820">
    <property type="entry name" value="alpha/beta hydrolase"/>
    <property type="match status" value="1"/>
</dbReference>
<dbReference type="InterPro" id="IPR029058">
    <property type="entry name" value="AB_hydrolase_fold"/>
</dbReference>
<evidence type="ECO:0000259" key="3">
    <source>
        <dbReference type="Pfam" id="PF01738"/>
    </source>
</evidence>
<feature type="compositionally biased region" description="Polar residues" evidence="1">
    <location>
        <begin position="43"/>
        <end position="55"/>
    </location>
</feature>
<evidence type="ECO:0000313" key="4">
    <source>
        <dbReference type="EMBL" id="KPQ37014.1"/>
    </source>
</evidence>
<feature type="compositionally biased region" description="Low complexity" evidence="1">
    <location>
        <begin position="56"/>
        <end position="70"/>
    </location>
</feature>
<dbReference type="STRING" id="1666911.HLUCCA11_03595"/>
<comment type="caution">
    <text evidence="4">The sequence shown here is derived from an EMBL/GenBank/DDBJ whole genome shotgun (WGS) entry which is preliminary data.</text>
</comment>
<organism evidence="4 5">
    <name type="scientific">Phormidesmis priestleyi Ana</name>
    <dbReference type="NCBI Taxonomy" id="1666911"/>
    <lineage>
        <taxon>Bacteria</taxon>
        <taxon>Bacillati</taxon>
        <taxon>Cyanobacteriota</taxon>
        <taxon>Cyanophyceae</taxon>
        <taxon>Leptolyngbyales</taxon>
        <taxon>Leptolyngbyaceae</taxon>
        <taxon>Phormidesmis</taxon>
    </lineage>
</organism>
<dbReference type="EMBL" id="LJZR01000003">
    <property type="protein sequence ID" value="KPQ37014.1"/>
    <property type="molecule type" value="Genomic_DNA"/>
</dbReference>
<dbReference type="PANTHER" id="PTHR46623">
    <property type="entry name" value="CARBOXYMETHYLENEBUTENOLIDASE-RELATED"/>
    <property type="match status" value="1"/>
</dbReference>
<evidence type="ECO:0000256" key="1">
    <source>
        <dbReference type="SAM" id="MobiDB-lite"/>
    </source>
</evidence>
<sequence>MWPFRLISQQQRYRSWRSLGGLFAVALSLALMFQACGSPVNETASNNGQNNGQSIDQTADTPAQTTDTKTNGTLNALDKEHKGDEPIATPAAMAEPTVPVVGEMVEYATIDGQAVMGYLARPETPKSDALPAIMAIHEWWGLNDNIKAIARRLAGEGYTVLAIDLYGGQVASDPEQAKELMRTVMDNPGPAQDNLTLADEFLTEDYSAPKLGVIGWCFGGNWALRSGLLLENLDAIAIYYGQLILQPEALDGLQAPVIGFFGEDDSSIPVEDVENFESALNRLNKPVEIHLYAGAGHAFANPSGNNYEAEAAEDAWKKTTAFFAEQLKG</sequence>